<feature type="region of interest" description="Disordered" evidence="1">
    <location>
        <begin position="489"/>
        <end position="676"/>
    </location>
</feature>
<dbReference type="Pfam" id="PF00169">
    <property type="entry name" value="PH"/>
    <property type="match status" value="1"/>
</dbReference>
<dbReference type="InterPro" id="IPR011993">
    <property type="entry name" value="PH-like_dom_sf"/>
</dbReference>
<dbReference type="InterPro" id="IPR058155">
    <property type="entry name" value="Skg3/CAF120-like_PH"/>
</dbReference>
<accession>F2S8Z5</accession>
<feature type="compositionally biased region" description="Polar residues" evidence="1">
    <location>
        <begin position="736"/>
        <end position="791"/>
    </location>
</feature>
<feature type="region of interest" description="Disordered" evidence="1">
    <location>
        <begin position="712"/>
        <end position="793"/>
    </location>
</feature>
<feature type="region of interest" description="Disordered" evidence="1">
    <location>
        <begin position="986"/>
        <end position="1006"/>
    </location>
</feature>
<sequence>MGRLRVPSFLSSRPDGPKGKTAAALVSFSTPDLPGAVTQTPSNQPPAAGAGPAPDQEQQTSASPFMRRTRRLSRPIASLWTQKSAQSENEDRNQNQNLSQSQSQSESQTAPSSPPFDAEPLVVPELEPVFAYLNNQANKLYQEGYFLKLNDLDTQGQACPDRQWVECFGQLVGTVLSIWNASALDTAGGQANASPSFINLADATIKMMETLPTNNETNQPLQNVVSISTAGKNRYLLHFDSLHSLTQWTAAMRLTVFENSLLHESYTGALIAGKGKYLNGIKLILEKTTFKYEDWARVRFGAGTPWRRCWCVISPPGEKEMQLYNRSLKKKSAYDRAPTPPKGNIKFYETRKTSKKVAPIATISDAYSAYAIYPQARPLVDQSTLVKVEGLVTIGEITSDGFVFVLPEMHNAVSGFETMIRWLFPAYDAFRLYGRPNRLLADTVSPNSLMFAMPSNKRRGYLDILDVSALIHTQGSENWSAREWRKQLKDATSRRMTSNAGSSRTSSVSGRRSGKRSSLPQRTGTVRFGSATVGPRNGEPNSSSDTVASNSPTKPGISHTRSESENTGLPSARRGRRSPPFFENNIGEDIPEHPPAPPPELPQTDGPSEVDGTDSRSSPDSGAYMDNTRPADRLDIIQSLEPNPPPQGVPVSPAFSHDPRGTPQFKPQPSPEIGHAANRMSVGTLDQLVDMNKKNGNSHGLAVAGATAAWNAATDNSKETDNGTGQRADPRGPTLNRLNSIGASSSNYSQGSPITPSDTTSNVNVGVNINITDTPTEGQFPVKQQNGTQNPPLHKPIARKPVAAEIPIAETASVRTASTLGSLRDNIDMDALDRIIRRPRSPSPPPPPQPKYTFKQETAVQDDASSIVAPSYASSHKSSPSVRSIQSVQKPRMGKMKVVGDAMPKTDDLVIGDARYKHPAVTPVEVSSDIPEVDFGPTHTYKPTARRPGTSDTMLLLSSSHQRNPSEGTLATRGRRLSTGRLLEHLNQESNESPSPPPPTQEHGRRRSVLWQPGMVQDSGPVTPGPTSISAEQFVHDRASRSQIHLPVMPTRATPPPPRPASGDWSAYIRHQSSATHLPQRPHSRGPSVMLDMPARPSSRGANTILDVPARPSSRGASVILGPLDAPARPSSRGANRMLSQPDISGHLSAREKEHVARVTGSSFLNLNNNQSPQFGSGLVSTIDARERERKAMKDGFSGQAVQQAIAQRQYQAQVQAQAQAQAQFQLQQQFQQPLGTSPGYAASMQFPYLPQQQPQQPPQAGYYAPPQGQQWQPQYHA</sequence>
<evidence type="ECO:0000313" key="3">
    <source>
        <dbReference type="EMBL" id="EGE00045.1"/>
    </source>
</evidence>
<keyword evidence="4" id="KW-1185">Reference proteome</keyword>
<dbReference type="SUPFAM" id="SSF50729">
    <property type="entry name" value="PH domain-like"/>
    <property type="match status" value="1"/>
</dbReference>
<dbReference type="Gene3D" id="2.30.29.30">
    <property type="entry name" value="Pleckstrin-homology domain (PH domain)/Phosphotyrosine-binding domain (PTB)"/>
    <property type="match status" value="1"/>
</dbReference>
<feature type="compositionally biased region" description="Low complexity" evidence="1">
    <location>
        <begin position="1251"/>
        <end position="1271"/>
    </location>
</feature>
<feature type="compositionally biased region" description="Polar residues" evidence="1">
    <location>
        <begin position="539"/>
        <end position="553"/>
    </location>
</feature>
<proteinExistence type="predicted"/>
<dbReference type="FunFam" id="2.30.29.30:FF:000203">
    <property type="entry name" value="PH domain-containing protein"/>
    <property type="match status" value="1"/>
</dbReference>
<feature type="region of interest" description="Disordered" evidence="1">
    <location>
        <begin position="868"/>
        <end position="896"/>
    </location>
</feature>
<evidence type="ECO:0000256" key="1">
    <source>
        <dbReference type="SAM" id="MobiDB-lite"/>
    </source>
</evidence>
<feature type="domain" description="PH" evidence="2">
    <location>
        <begin position="139"/>
        <end position="257"/>
    </location>
</feature>
<dbReference type="EMBL" id="GG698530">
    <property type="protein sequence ID" value="EGE00045.1"/>
    <property type="molecule type" value="Genomic_DNA"/>
</dbReference>
<feature type="compositionally biased region" description="Low complexity" evidence="1">
    <location>
        <begin position="869"/>
        <end position="881"/>
    </location>
</feature>
<feature type="compositionally biased region" description="Low complexity" evidence="1">
    <location>
        <begin position="501"/>
        <end position="511"/>
    </location>
</feature>
<reference evidence="4" key="1">
    <citation type="journal article" date="2012" name="MBio">
        <title>Comparative genome analysis of Trichophyton rubrum and related dermatophytes reveals candidate genes involved in infection.</title>
        <authorList>
            <person name="Martinez D.A."/>
            <person name="Oliver B.G."/>
            <person name="Graeser Y."/>
            <person name="Goldberg J.M."/>
            <person name="Li W."/>
            <person name="Martinez-Rossi N.M."/>
            <person name="Monod M."/>
            <person name="Shelest E."/>
            <person name="Barton R.C."/>
            <person name="Birch E."/>
            <person name="Brakhage A.A."/>
            <person name="Chen Z."/>
            <person name="Gurr S.J."/>
            <person name="Heiman D."/>
            <person name="Heitman J."/>
            <person name="Kosti I."/>
            <person name="Rossi A."/>
            <person name="Saif S."/>
            <person name="Samalova M."/>
            <person name="Saunders C.W."/>
            <person name="Shea T."/>
            <person name="Summerbell R.C."/>
            <person name="Xu J."/>
            <person name="Young S."/>
            <person name="Zeng Q."/>
            <person name="Birren B.W."/>
            <person name="Cuomo C.A."/>
            <person name="White T.C."/>
        </authorList>
    </citation>
    <scope>NUCLEOTIDE SEQUENCE [LARGE SCALE GENOMIC DNA]</scope>
    <source>
        <strain evidence="4">CBS 112818</strain>
    </source>
</reference>
<dbReference type="Proteomes" id="UP000009172">
    <property type="component" value="Unassembled WGS sequence"/>
</dbReference>
<feature type="region of interest" description="Disordered" evidence="1">
    <location>
        <begin position="1"/>
        <end position="120"/>
    </location>
</feature>
<organism evidence="3 4">
    <name type="scientific">Trichophyton tonsurans (strain CBS 112818)</name>
    <name type="common">Scalp ringworm fungus</name>
    <dbReference type="NCBI Taxonomy" id="647933"/>
    <lineage>
        <taxon>Eukaryota</taxon>
        <taxon>Fungi</taxon>
        <taxon>Dikarya</taxon>
        <taxon>Ascomycota</taxon>
        <taxon>Pezizomycotina</taxon>
        <taxon>Eurotiomycetes</taxon>
        <taxon>Eurotiomycetidae</taxon>
        <taxon>Onygenales</taxon>
        <taxon>Arthrodermataceae</taxon>
        <taxon>Trichophyton</taxon>
    </lineage>
</organism>
<feature type="region of interest" description="Disordered" evidence="1">
    <location>
        <begin position="1038"/>
        <end position="1062"/>
    </location>
</feature>
<dbReference type="AlphaFoldDB" id="F2S8Z5"/>
<feature type="region of interest" description="Disordered" evidence="1">
    <location>
        <begin position="1107"/>
        <end position="1135"/>
    </location>
</feature>
<evidence type="ECO:0000313" key="4">
    <source>
        <dbReference type="Proteomes" id="UP000009172"/>
    </source>
</evidence>
<dbReference type="InterPro" id="IPR001849">
    <property type="entry name" value="PH_domain"/>
</dbReference>
<feature type="compositionally biased region" description="Low complexity" evidence="1">
    <location>
        <begin position="94"/>
        <end position="111"/>
    </location>
</feature>
<dbReference type="SMART" id="SM00233">
    <property type="entry name" value="PH"/>
    <property type="match status" value="1"/>
</dbReference>
<dbReference type="HOGENOM" id="CLU_005248_1_1_1"/>
<gene>
    <name evidence="3" type="ORF">TESG_07369</name>
</gene>
<feature type="region of interest" description="Disordered" evidence="1">
    <location>
        <begin position="1235"/>
        <end position="1278"/>
    </location>
</feature>
<feature type="compositionally biased region" description="Low complexity" evidence="1">
    <location>
        <begin position="45"/>
        <end position="54"/>
    </location>
</feature>
<dbReference type="PROSITE" id="PS50003">
    <property type="entry name" value="PH_DOMAIN"/>
    <property type="match status" value="1"/>
</dbReference>
<feature type="region of interest" description="Disordered" evidence="1">
    <location>
        <begin position="931"/>
        <end position="952"/>
    </location>
</feature>
<evidence type="ECO:0000259" key="2">
    <source>
        <dbReference type="PROSITE" id="PS50003"/>
    </source>
</evidence>
<name>F2S8Z5_TRIT1</name>
<dbReference type="Pfam" id="PF25381">
    <property type="entry name" value="PH_26"/>
    <property type="match status" value="1"/>
</dbReference>
<dbReference type="OrthoDB" id="5563754at2759"/>
<protein>
    <recommendedName>
        <fullName evidence="2">PH domain-containing protein</fullName>
    </recommendedName>
</protein>